<gene>
    <name evidence="1" type="ORF">LAZ67_X004155</name>
</gene>
<evidence type="ECO:0000313" key="2">
    <source>
        <dbReference type="Proteomes" id="UP001235939"/>
    </source>
</evidence>
<reference evidence="1 2" key="1">
    <citation type="submission" date="2022-03" db="EMBL/GenBank/DDBJ databases">
        <title>A chromosomal length assembly of Cordylochernes scorpioides.</title>
        <authorList>
            <person name="Zeh D."/>
            <person name="Zeh J."/>
        </authorList>
    </citation>
    <scope>NUCLEOTIDE SEQUENCE [LARGE SCALE GENOMIC DNA]</scope>
    <source>
        <strain evidence="1">IN4F17</strain>
        <tissue evidence="1">Whole Body</tissue>
    </source>
</reference>
<accession>A0ABY6LUP5</accession>
<sequence length="155" mass="18042">MQVVLIPCHSPEFHCYWRWSRTWKPGGHLDNQSAGSYAGGTLLGEYHFKHIRNPSIFLGKPGQSPEKWLKEYHRVARYNCWDSSMCLANVYFFLSGTAKVWFENVEEQITSWEIFETTLSQAFGHHVSRKYQLLEKLEARAQGKGESSEAYILHE</sequence>
<proteinExistence type="predicted"/>
<organism evidence="1 2">
    <name type="scientific">Cordylochernes scorpioides</name>
    <dbReference type="NCBI Taxonomy" id="51811"/>
    <lineage>
        <taxon>Eukaryota</taxon>
        <taxon>Metazoa</taxon>
        <taxon>Ecdysozoa</taxon>
        <taxon>Arthropoda</taxon>
        <taxon>Chelicerata</taxon>
        <taxon>Arachnida</taxon>
        <taxon>Pseudoscorpiones</taxon>
        <taxon>Cheliferoidea</taxon>
        <taxon>Chernetidae</taxon>
        <taxon>Cordylochernes</taxon>
    </lineage>
</organism>
<dbReference type="PANTHER" id="PTHR33194">
    <property type="entry name" value="ZINC KNUCKLE DOMAINCONTAINING PROTEIN"/>
    <property type="match status" value="1"/>
</dbReference>
<dbReference type="Proteomes" id="UP001235939">
    <property type="component" value="Chromosome X"/>
</dbReference>
<protein>
    <recommendedName>
        <fullName evidence="3">Retrotransposon gag domain-containing protein</fullName>
    </recommendedName>
</protein>
<dbReference type="PANTHER" id="PTHR33194:SF4">
    <property type="entry name" value="CCHC-TYPE DOMAIN-CONTAINING PROTEIN"/>
    <property type="match status" value="1"/>
</dbReference>
<dbReference type="EMBL" id="CP092886">
    <property type="protein sequence ID" value="UYV84971.1"/>
    <property type="molecule type" value="Genomic_DNA"/>
</dbReference>
<evidence type="ECO:0000313" key="1">
    <source>
        <dbReference type="EMBL" id="UYV84971.1"/>
    </source>
</evidence>
<keyword evidence="2" id="KW-1185">Reference proteome</keyword>
<name>A0ABY6LUP5_9ARAC</name>
<evidence type="ECO:0008006" key="3">
    <source>
        <dbReference type="Google" id="ProtNLM"/>
    </source>
</evidence>